<evidence type="ECO:0008006" key="4">
    <source>
        <dbReference type="Google" id="ProtNLM"/>
    </source>
</evidence>
<evidence type="ECO:0000313" key="2">
    <source>
        <dbReference type="EMBL" id="BDZ49617.1"/>
    </source>
</evidence>
<evidence type="ECO:0000256" key="1">
    <source>
        <dbReference type="SAM" id="MobiDB-lite"/>
    </source>
</evidence>
<dbReference type="InterPro" id="IPR011013">
    <property type="entry name" value="Gal_mutarotase_sf_dom"/>
</dbReference>
<dbReference type="SUPFAM" id="SSF74650">
    <property type="entry name" value="Galactose mutarotase-like"/>
    <property type="match status" value="1"/>
</dbReference>
<feature type="compositionally biased region" description="Low complexity" evidence="1">
    <location>
        <begin position="146"/>
        <end position="162"/>
    </location>
</feature>
<feature type="compositionally biased region" description="Polar residues" evidence="1">
    <location>
        <begin position="163"/>
        <end position="173"/>
    </location>
</feature>
<gene>
    <name evidence="2" type="ORF">GCM10025867_18580</name>
</gene>
<evidence type="ECO:0000313" key="3">
    <source>
        <dbReference type="Proteomes" id="UP001321486"/>
    </source>
</evidence>
<protein>
    <recommendedName>
        <fullName evidence="4">Alpha-xylosidase</fullName>
    </recommendedName>
</protein>
<dbReference type="Proteomes" id="UP001321486">
    <property type="component" value="Chromosome"/>
</dbReference>
<reference evidence="3" key="1">
    <citation type="journal article" date="2019" name="Int. J. Syst. Evol. Microbiol.">
        <title>The Global Catalogue of Microorganisms (GCM) 10K type strain sequencing project: providing services to taxonomists for standard genome sequencing and annotation.</title>
        <authorList>
            <consortium name="The Broad Institute Genomics Platform"/>
            <consortium name="The Broad Institute Genome Sequencing Center for Infectious Disease"/>
            <person name="Wu L."/>
            <person name="Ma J."/>
        </authorList>
    </citation>
    <scope>NUCLEOTIDE SEQUENCE [LARGE SCALE GENOMIC DNA]</scope>
    <source>
        <strain evidence="3">NBRC 108728</strain>
    </source>
</reference>
<name>A0ABM8GMG7_9MICO</name>
<feature type="region of interest" description="Disordered" evidence="1">
    <location>
        <begin position="129"/>
        <end position="173"/>
    </location>
</feature>
<proteinExistence type="predicted"/>
<keyword evidence="3" id="KW-1185">Reference proteome</keyword>
<sequence>MKFTDGFWETRDGFTALYAQEAHDVWADNGGLRAFAPTKRIVSRGDTLNRPMLTVSVTSPLENVVRVRISHHEGVTGRGGFELPGLDPDSAVGDVVLDPEGGGSLSTGDLRVTIGAGAPWSLDFSAGGERLTGSGHRSVGHITADSGRPSSTSSSSSVWANSCTDSGNDSGRS</sequence>
<organism evidence="2 3">
    <name type="scientific">Frondihabitans sucicola</name>
    <dbReference type="NCBI Taxonomy" id="1268041"/>
    <lineage>
        <taxon>Bacteria</taxon>
        <taxon>Bacillati</taxon>
        <taxon>Actinomycetota</taxon>
        <taxon>Actinomycetes</taxon>
        <taxon>Micrococcales</taxon>
        <taxon>Microbacteriaceae</taxon>
        <taxon>Frondihabitans</taxon>
    </lineage>
</organism>
<accession>A0ABM8GMG7</accession>
<dbReference type="Gene3D" id="2.60.40.1760">
    <property type="entry name" value="glycosyl hydrolase (family 31)"/>
    <property type="match status" value="1"/>
</dbReference>
<dbReference type="EMBL" id="AP027732">
    <property type="protein sequence ID" value="BDZ49617.1"/>
    <property type="molecule type" value="Genomic_DNA"/>
</dbReference>